<dbReference type="OrthoDB" id="9805730at2"/>
<keyword evidence="1" id="KW-0805">Transcription regulation</keyword>
<dbReference type="Gene3D" id="1.10.10.60">
    <property type="entry name" value="Homeodomain-like"/>
    <property type="match status" value="1"/>
</dbReference>
<dbReference type="AlphaFoldDB" id="A0A1S1HA93"/>
<name>A0A1S1HA93_9SPHN</name>
<dbReference type="EMBL" id="MIPT01000001">
    <property type="protein sequence ID" value="OHT18536.1"/>
    <property type="molecule type" value="Genomic_DNA"/>
</dbReference>
<dbReference type="RefSeq" id="WP_015459231.1">
    <property type="nucleotide sequence ID" value="NZ_MIPT01000001.1"/>
</dbReference>
<evidence type="ECO:0000259" key="4">
    <source>
        <dbReference type="PROSITE" id="PS01124"/>
    </source>
</evidence>
<dbReference type="Proteomes" id="UP000179467">
    <property type="component" value="Unassembled WGS sequence"/>
</dbReference>
<gene>
    <name evidence="5" type="ORF">BHE75_00509</name>
</gene>
<evidence type="ECO:0000256" key="1">
    <source>
        <dbReference type="ARBA" id="ARBA00023015"/>
    </source>
</evidence>
<evidence type="ECO:0000313" key="6">
    <source>
        <dbReference type="Proteomes" id="UP000179467"/>
    </source>
</evidence>
<dbReference type="InterPro" id="IPR032687">
    <property type="entry name" value="AraC-type_N"/>
</dbReference>
<dbReference type="GO" id="GO:0000976">
    <property type="term" value="F:transcription cis-regulatory region binding"/>
    <property type="evidence" value="ECO:0007669"/>
    <property type="project" value="TreeGrafter"/>
</dbReference>
<feature type="domain" description="HTH araC/xylS-type" evidence="4">
    <location>
        <begin position="227"/>
        <end position="327"/>
    </location>
</feature>
<evidence type="ECO:0000256" key="3">
    <source>
        <dbReference type="ARBA" id="ARBA00023163"/>
    </source>
</evidence>
<dbReference type="InterPro" id="IPR009057">
    <property type="entry name" value="Homeodomain-like_sf"/>
</dbReference>
<evidence type="ECO:0000313" key="5">
    <source>
        <dbReference type="EMBL" id="OHT18536.1"/>
    </source>
</evidence>
<dbReference type="GO" id="GO:0005829">
    <property type="term" value="C:cytosol"/>
    <property type="evidence" value="ECO:0007669"/>
    <property type="project" value="TreeGrafter"/>
</dbReference>
<proteinExistence type="predicted"/>
<organism evidence="5 6">
    <name type="scientific">Edaphosphingomonas haloaromaticamans</name>
    <dbReference type="NCBI Taxonomy" id="653954"/>
    <lineage>
        <taxon>Bacteria</taxon>
        <taxon>Pseudomonadati</taxon>
        <taxon>Pseudomonadota</taxon>
        <taxon>Alphaproteobacteria</taxon>
        <taxon>Sphingomonadales</taxon>
        <taxon>Rhizorhabdaceae</taxon>
        <taxon>Edaphosphingomonas</taxon>
    </lineage>
</organism>
<dbReference type="SUPFAM" id="SSF46689">
    <property type="entry name" value="Homeodomain-like"/>
    <property type="match status" value="1"/>
</dbReference>
<dbReference type="InterPro" id="IPR018060">
    <property type="entry name" value="HTH_AraC"/>
</dbReference>
<sequence length="338" mass="36724">MAAATLIDHYARAFLASAARAGLDPAIVAEGRDPVAGRYDGTALSAISRNAKLMMADELCGLTAHPLRPGAFELMCEIGTLSDTVGTALDRAFRFYAVATRDLAFTLDRDGHDAVVTVAIPDTGHDPDRVLPGWWLIFWQRFAQWLIGEKFAVITAEFPGDPAVPMQEYLEVMGCECRFGADVARLGFADAILARRVVRVPSDIPRFLAHRPVDMLTVDDVGDGLVTAIRARMRAHLEIHQALPKLEALAEGFGMCGQTLRRRLEAEGSSYRALKADVRREVALMCLHDGSIPISQIATRAGFAEANGLARAIRSWAGVSPTAYRRMVLGQAGQETAH</sequence>
<dbReference type="GO" id="GO:0003700">
    <property type="term" value="F:DNA-binding transcription factor activity"/>
    <property type="evidence" value="ECO:0007669"/>
    <property type="project" value="InterPro"/>
</dbReference>
<keyword evidence="6" id="KW-1185">Reference proteome</keyword>
<dbReference type="Pfam" id="PF12625">
    <property type="entry name" value="Arabinose_bd"/>
    <property type="match status" value="1"/>
</dbReference>
<reference evidence="5 6" key="1">
    <citation type="submission" date="2016-09" db="EMBL/GenBank/DDBJ databases">
        <title>Metabolic pathway, cell adaptation mechanisms and a novel monoxygenase revealed through proteogenomic-transcription analysis of a Sphingomonas haloaromaticamans strain degrading the fungicide ortho-phenylphenol.</title>
        <authorList>
            <person name="Perruchon C."/>
            <person name="Papadopoulou E.S."/>
            <person name="Rousidou C."/>
            <person name="Vasileiadis S."/>
            <person name="Tanou G."/>
            <person name="Amoutzias G."/>
            <person name="Molassiotis A."/>
            <person name="Karpouzas D.G."/>
        </authorList>
    </citation>
    <scope>NUCLEOTIDE SEQUENCE [LARGE SCALE GENOMIC DNA]</scope>
    <source>
        <strain evidence="5 6">P3</strain>
    </source>
</reference>
<dbReference type="PANTHER" id="PTHR47894">
    <property type="entry name" value="HTH-TYPE TRANSCRIPTIONAL REGULATOR GADX"/>
    <property type="match status" value="1"/>
</dbReference>
<dbReference type="SMART" id="SM00342">
    <property type="entry name" value="HTH_ARAC"/>
    <property type="match status" value="1"/>
</dbReference>
<keyword evidence="3" id="KW-0804">Transcription</keyword>
<dbReference type="Pfam" id="PF12833">
    <property type="entry name" value="HTH_18"/>
    <property type="match status" value="1"/>
</dbReference>
<protein>
    <recommendedName>
        <fullName evidence="4">HTH araC/xylS-type domain-containing protein</fullName>
    </recommendedName>
</protein>
<accession>A0A1S1HA93</accession>
<comment type="caution">
    <text evidence="5">The sequence shown here is derived from an EMBL/GenBank/DDBJ whole genome shotgun (WGS) entry which is preliminary data.</text>
</comment>
<dbReference type="PANTHER" id="PTHR47894:SF1">
    <property type="entry name" value="HTH-TYPE TRANSCRIPTIONAL REGULATOR VQSM"/>
    <property type="match status" value="1"/>
</dbReference>
<dbReference type="PROSITE" id="PS01124">
    <property type="entry name" value="HTH_ARAC_FAMILY_2"/>
    <property type="match status" value="1"/>
</dbReference>
<evidence type="ECO:0000256" key="2">
    <source>
        <dbReference type="ARBA" id="ARBA00023125"/>
    </source>
</evidence>
<keyword evidence="2" id="KW-0238">DNA-binding</keyword>